<dbReference type="EMBL" id="JAKKSL010000001">
    <property type="protein sequence ID" value="MCI2282657.1"/>
    <property type="molecule type" value="Genomic_DNA"/>
</dbReference>
<keyword evidence="7" id="KW-0653">Protein transport</keyword>
<keyword evidence="5" id="KW-0997">Cell inner membrane</keyword>
<reference evidence="13" key="1">
    <citation type="submission" date="2022-01" db="EMBL/GenBank/DDBJ databases">
        <title>Colwellia maritima, isolated from seawater.</title>
        <authorList>
            <person name="Kristyanto S."/>
            <person name="Jung J."/>
            <person name="Jeon C.O."/>
        </authorList>
    </citation>
    <scope>NUCLEOTIDE SEQUENCE</scope>
    <source>
        <strain evidence="13">MSW7</strain>
    </source>
</reference>
<evidence type="ECO:0000313" key="13">
    <source>
        <dbReference type="EMBL" id="MCI2282657.1"/>
    </source>
</evidence>
<protein>
    <submittedName>
        <fullName evidence="13">Type II secretion system protein GspC</fullName>
    </submittedName>
</protein>
<accession>A0ABS9WYN8</accession>
<dbReference type="NCBIfam" id="TIGR01713">
    <property type="entry name" value="typeII_sec_gspC"/>
    <property type="match status" value="1"/>
</dbReference>
<evidence type="ECO:0000256" key="2">
    <source>
        <dbReference type="ARBA" id="ARBA00007986"/>
    </source>
</evidence>
<feature type="transmembrane region" description="Helical" evidence="11">
    <location>
        <begin position="21"/>
        <end position="45"/>
    </location>
</feature>
<keyword evidence="9 11" id="KW-0472">Membrane</keyword>
<keyword evidence="6 11" id="KW-0812">Transmembrane</keyword>
<feature type="compositionally biased region" description="Low complexity" evidence="10">
    <location>
        <begin position="193"/>
        <end position="209"/>
    </location>
</feature>
<feature type="region of interest" description="Disordered" evidence="10">
    <location>
        <begin position="177"/>
        <end position="222"/>
    </location>
</feature>
<evidence type="ECO:0000256" key="7">
    <source>
        <dbReference type="ARBA" id="ARBA00022927"/>
    </source>
</evidence>
<dbReference type="InterPro" id="IPR024961">
    <property type="entry name" value="T2SS_GspC_N"/>
</dbReference>
<dbReference type="InterPro" id="IPR001639">
    <property type="entry name" value="T2SS_protein-GspC"/>
</dbReference>
<dbReference type="SUPFAM" id="SSF50156">
    <property type="entry name" value="PDZ domain-like"/>
    <property type="match status" value="1"/>
</dbReference>
<dbReference type="RefSeq" id="WP_242283562.1">
    <property type="nucleotide sequence ID" value="NZ_JAKKSL010000001.1"/>
</dbReference>
<dbReference type="Pfam" id="PF11356">
    <property type="entry name" value="T2SSC"/>
    <property type="match status" value="1"/>
</dbReference>
<dbReference type="Gene3D" id="2.30.42.10">
    <property type="match status" value="1"/>
</dbReference>
<evidence type="ECO:0000256" key="8">
    <source>
        <dbReference type="ARBA" id="ARBA00022989"/>
    </source>
</evidence>
<gene>
    <name evidence="13" type="primary">gspC</name>
    <name evidence="13" type="ORF">L3081_03585</name>
</gene>
<keyword evidence="8 11" id="KW-1133">Transmembrane helix</keyword>
<feature type="domain" description="Type II secretion system protein GspC N-terminal" evidence="12">
    <location>
        <begin position="27"/>
        <end position="169"/>
    </location>
</feature>
<evidence type="ECO:0000256" key="5">
    <source>
        <dbReference type="ARBA" id="ARBA00022519"/>
    </source>
</evidence>
<keyword evidence="3" id="KW-0813">Transport</keyword>
<evidence type="ECO:0000259" key="12">
    <source>
        <dbReference type="Pfam" id="PF11356"/>
    </source>
</evidence>
<dbReference type="Proteomes" id="UP001139646">
    <property type="component" value="Unassembled WGS sequence"/>
</dbReference>
<keyword evidence="4" id="KW-1003">Cell membrane</keyword>
<organism evidence="13 14">
    <name type="scientific">Colwellia maritima</name>
    <dbReference type="NCBI Taxonomy" id="2912588"/>
    <lineage>
        <taxon>Bacteria</taxon>
        <taxon>Pseudomonadati</taxon>
        <taxon>Pseudomonadota</taxon>
        <taxon>Gammaproteobacteria</taxon>
        <taxon>Alteromonadales</taxon>
        <taxon>Colwelliaceae</taxon>
        <taxon>Colwellia</taxon>
    </lineage>
</organism>
<evidence type="ECO:0000256" key="4">
    <source>
        <dbReference type="ARBA" id="ARBA00022475"/>
    </source>
</evidence>
<sequence>MALTNNLTSFSAAVKLPQQKIAQALSVLLLIYIAFMVAKITWLVAPNSNQVMSISGTGGGKSVAGQSGDKNHDLSKLQALNLFGKYTTQEKEVVVEQITNAPETRLQLTLSGLVASDDAKIAAAIIENKGKQETYGIGDIIKDTRASLEQVLIDRVIIKQSGRAETLMLDGADYNQPAQTVSHKQESTKQRATQNQNNTSQQSTGTTTNVVDQRSNKSLSESAQQLRIDLNNDPGKITDYLRISPARKAGEIVGYRLSPGKNPDFFNLSGLKSGDVAVQMNGYNLLAPLEAAQAMSALKTERDITLLVDRNSDLIQILFSIE</sequence>
<comment type="caution">
    <text evidence="13">The sequence shown here is derived from an EMBL/GenBank/DDBJ whole genome shotgun (WGS) entry which is preliminary data.</text>
</comment>
<dbReference type="Gene3D" id="2.30.30.830">
    <property type="match status" value="1"/>
</dbReference>
<comment type="similarity">
    <text evidence="2">Belongs to the GSP C family.</text>
</comment>
<keyword evidence="14" id="KW-1185">Reference proteome</keyword>
<comment type="subcellular location">
    <subcellularLocation>
        <location evidence="1">Cell inner membrane</location>
    </subcellularLocation>
</comment>
<dbReference type="InterPro" id="IPR036034">
    <property type="entry name" value="PDZ_sf"/>
</dbReference>
<evidence type="ECO:0000256" key="10">
    <source>
        <dbReference type="SAM" id="MobiDB-lite"/>
    </source>
</evidence>
<name>A0ABS9WYN8_9GAMM</name>
<evidence type="ECO:0000256" key="6">
    <source>
        <dbReference type="ARBA" id="ARBA00022692"/>
    </source>
</evidence>
<evidence type="ECO:0000256" key="11">
    <source>
        <dbReference type="SAM" id="Phobius"/>
    </source>
</evidence>
<feature type="compositionally biased region" description="Polar residues" evidence="10">
    <location>
        <begin position="210"/>
        <end position="222"/>
    </location>
</feature>
<proteinExistence type="inferred from homology"/>
<evidence type="ECO:0000256" key="3">
    <source>
        <dbReference type="ARBA" id="ARBA00022448"/>
    </source>
</evidence>
<evidence type="ECO:0000256" key="1">
    <source>
        <dbReference type="ARBA" id="ARBA00004533"/>
    </source>
</evidence>
<evidence type="ECO:0000313" key="14">
    <source>
        <dbReference type="Proteomes" id="UP001139646"/>
    </source>
</evidence>
<evidence type="ECO:0000256" key="9">
    <source>
        <dbReference type="ARBA" id="ARBA00023136"/>
    </source>
</evidence>